<dbReference type="PANTHER" id="PTHR12812:SF0">
    <property type="entry name" value="HEPARAN-SULFATE 6-O-SULFOTRANSFERASE"/>
    <property type="match status" value="1"/>
</dbReference>
<gene>
    <name evidence="7" type="ORF">SAMN06265376_107173</name>
</gene>
<keyword evidence="5" id="KW-0472">Membrane</keyword>
<evidence type="ECO:0000256" key="5">
    <source>
        <dbReference type="ARBA" id="ARBA00023136"/>
    </source>
</evidence>
<dbReference type="InterPro" id="IPR027417">
    <property type="entry name" value="P-loop_NTPase"/>
</dbReference>
<name>A0A239C9T1_9FLAO</name>
<dbReference type="OrthoDB" id="1407035at2"/>
<protein>
    <submittedName>
        <fullName evidence="7">Sulfotransferase family protein</fullName>
    </submittedName>
</protein>
<dbReference type="RefSeq" id="WP_089373170.1">
    <property type="nucleotide sequence ID" value="NZ_BMEP01000004.1"/>
</dbReference>
<evidence type="ECO:0000256" key="4">
    <source>
        <dbReference type="ARBA" id="ARBA00022989"/>
    </source>
</evidence>
<organism evidence="7 8">
    <name type="scientific">Dokdonia pacifica</name>
    <dbReference type="NCBI Taxonomy" id="1627892"/>
    <lineage>
        <taxon>Bacteria</taxon>
        <taxon>Pseudomonadati</taxon>
        <taxon>Bacteroidota</taxon>
        <taxon>Flavobacteriia</taxon>
        <taxon>Flavobacteriales</taxon>
        <taxon>Flavobacteriaceae</taxon>
        <taxon>Dokdonia</taxon>
    </lineage>
</organism>
<evidence type="ECO:0000256" key="3">
    <source>
        <dbReference type="ARBA" id="ARBA00022692"/>
    </source>
</evidence>
<dbReference type="Proteomes" id="UP000198379">
    <property type="component" value="Unassembled WGS sequence"/>
</dbReference>
<keyword evidence="8" id="KW-1185">Reference proteome</keyword>
<accession>A0A239C9T1</accession>
<keyword evidence="3" id="KW-0812">Transmembrane</keyword>
<sequence>MHIYYSLLNIHRRLVGTHQRNADWSKVKLISIHIPKTAGTSFIHSLKKQYGHQKVARIDINDNRARINKIPVSKAYLYKNTTVIHGHFTIGLLHNHLNLFPSIPIITWLRDPVERVISNYYYLYKRLDEELNEEKKGLNILSKMRRSLLEYAQDERNCNRMSKFLNGIDLEDFFFIGIVENYDEDIQELSRKLNWSTLEIVTHNKTGTVNKPVVDEQTKALIRSYNKKDQALYEQALALRK</sequence>
<keyword evidence="4" id="KW-1133">Transmembrane helix</keyword>
<dbReference type="PANTHER" id="PTHR12812">
    <property type="entry name" value="HEPARAN SULFATE 6-O-SULFOTRANSFERASE 3"/>
    <property type="match status" value="1"/>
</dbReference>
<dbReference type="EMBL" id="FZNY01000007">
    <property type="protein sequence ID" value="SNS16204.1"/>
    <property type="molecule type" value="Genomic_DNA"/>
</dbReference>
<reference evidence="7 8" key="1">
    <citation type="submission" date="2017-06" db="EMBL/GenBank/DDBJ databases">
        <authorList>
            <person name="Kim H.J."/>
            <person name="Triplett B.A."/>
        </authorList>
    </citation>
    <scope>NUCLEOTIDE SEQUENCE [LARGE SCALE GENOMIC DNA]</scope>
    <source>
        <strain evidence="7 8">DSM 25597</strain>
    </source>
</reference>
<evidence type="ECO:0000313" key="8">
    <source>
        <dbReference type="Proteomes" id="UP000198379"/>
    </source>
</evidence>
<dbReference type="Gene3D" id="3.40.50.300">
    <property type="entry name" value="P-loop containing nucleotide triphosphate hydrolases"/>
    <property type="match status" value="1"/>
</dbReference>
<keyword evidence="6" id="KW-0325">Glycoprotein</keyword>
<dbReference type="GO" id="GO:0017095">
    <property type="term" value="F:heparan sulfate 6-sulfotransferase activity"/>
    <property type="evidence" value="ECO:0007669"/>
    <property type="project" value="TreeGrafter"/>
</dbReference>
<dbReference type="GO" id="GO:0016020">
    <property type="term" value="C:membrane"/>
    <property type="evidence" value="ECO:0007669"/>
    <property type="project" value="UniProtKB-SubCell"/>
</dbReference>
<dbReference type="SUPFAM" id="SSF52540">
    <property type="entry name" value="P-loop containing nucleoside triphosphate hydrolases"/>
    <property type="match status" value="1"/>
</dbReference>
<keyword evidence="2 7" id="KW-0808">Transferase</keyword>
<evidence type="ECO:0000256" key="2">
    <source>
        <dbReference type="ARBA" id="ARBA00022679"/>
    </source>
</evidence>
<evidence type="ECO:0000256" key="6">
    <source>
        <dbReference type="ARBA" id="ARBA00023180"/>
    </source>
</evidence>
<comment type="subcellular location">
    <subcellularLocation>
        <location evidence="1">Membrane</location>
        <topology evidence="1">Single-pass membrane protein</topology>
    </subcellularLocation>
</comment>
<dbReference type="AlphaFoldDB" id="A0A239C9T1"/>
<evidence type="ECO:0000313" key="7">
    <source>
        <dbReference type="EMBL" id="SNS16204.1"/>
    </source>
</evidence>
<dbReference type="Pfam" id="PF03567">
    <property type="entry name" value="Sulfotransfer_2"/>
    <property type="match status" value="1"/>
</dbReference>
<proteinExistence type="predicted"/>
<dbReference type="InterPro" id="IPR010635">
    <property type="entry name" value="Heparan_SO4-6-sulfoTrfase"/>
</dbReference>
<dbReference type="InterPro" id="IPR005331">
    <property type="entry name" value="Sulfotransferase"/>
</dbReference>
<evidence type="ECO:0000256" key="1">
    <source>
        <dbReference type="ARBA" id="ARBA00004167"/>
    </source>
</evidence>